<name>A0AAN7HPW1_9FUNG</name>
<comment type="caution">
    <text evidence="2">The sequence shown here is derived from an EMBL/GenBank/DDBJ whole genome shotgun (WGS) entry which is preliminary data.</text>
</comment>
<feature type="compositionally biased region" description="Polar residues" evidence="1">
    <location>
        <begin position="1"/>
        <end position="31"/>
    </location>
</feature>
<feature type="region of interest" description="Disordered" evidence="1">
    <location>
        <begin position="1"/>
        <end position="48"/>
    </location>
</feature>
<dbReference type="EMBL" id="JASEJX010000039">
    <property type="protein sequence ID" value="KAK4509135.1"/>
    <property type="molecule type" value="Genomic_DNA"/>
</dbReference>
<proteinExistence type="predicted"/>
<reference evidence="2 3" key="1">
    <citation type="submission" date="2022-11" db="EMBL/GenBank/DDBJ databases">
        <title>Mucor velutinosus strain NIH1002 WGS.</title>
        <authorList>
            <person name="Subramanian P."/>
            <person name="Mullikin J.C."/>
            <person name="Segre J.A."/>
            <person name="Zelazny A.M."/>
        </authorList>
    </citation>
    <scope>NUCLEOTIDE SEQUENCE [LARGE SCALE GENOMIC DNA]</scope>
    <source>
        <strain evidence="2 3">NIH1002</strain>
    </source>
</reference>
<sequence>MKRPTTQGSSVNFGNVENSDSINLNINGNNKTAKKRKVFEDAGPPKKDEEDQLYNIAQNDTDVFASVFLKLQKNERMIQPVFHWVINSVDMAEKTLAYQKAYLALTSDSGFVLKTHAHKGLMLSSILLIKLHQHSSRMPERISTKELDTIRKYVLEDICNEPEFNDGVAIRLTKIITQHHSKNHAKNKITREDSLKEFSSLCNEIAT</sequence>
<evidence type="ECO:0000313" key="3">
    <source>
        <dbReference type="Proteomes" id="UP001304243"/>
    </source>
</evidence>
<organism evidence="2 3">
    <name type="scientific">Mucor velutinosus</name>
    <dbReference type="NCBI Taxonomy" id="708070"/>
    <lineage>
        <taxon>Eukaryota</taxon>
        <taxon>Fungi</taxon>
        <taxon>Fungi incertae sedis</taxon>
        <taxon>Mucoromycota</taxon>
        <taxon>Mucoromycotina</taxon>
        <taxon>Mucoromycetes</taxon>
        <taxon>Mucorales</taxon>
        <taxon>Mucorineae</taxon>
        <taxon>Mucoraceae</taxon>
        <taxon>Mucor</taxon>
    </lineage>
</organism>
<keyword evidence="3" id="KW-1185">Reference proteome</keyword>
<dbReference type="GeneID" id="89951171"/>
<evidence type="ECO:0000313" key="2">
    <source>
        <dbReference type="EMBL" id="KAK4509135.1"/>
    </source>
</evidence>
<dbReference type="AlphaFoldDB" id="A0AAN7HPW1"/>
<dbReference type="Proteomes" id="UP001304243">
    <property type="component" value="Unassembled WGS sequence"/>
</dbReference>
<dbReference type="RefSeq" id="XP_064675801.1">
    <property type="nucleotide sequence ID" value="XM_064826744.1"/>
</dbReference>
<gene>
    <name evidence="2" type="ORF">ATC70_007485</name>
</gene>
<feature type="compositionally biased region" description="Basic and acidic residues" evidence="1">
    <location>
        <begin position="38"/>
        <end position="48"/>
    </location>
</feature>
<protein>
    <submittedName>
        <fullName evidence="2">Uncharacterized protein</fullName>
    </submittedName>
</protein>
<accession>A0AAN7HPW1</accession>
<evidence type="ECO:0000256" key="1">
    <source>
        <dbReference type="SAM" id="MobiDB-lite"/>
    </source>
</evidence>